<sequence>MKTIYTRVVAVFCLVTLNACKPAPEVVEPTANIDKPKATAINIAYEKFTLDNGLDVIFHVDRSDPVVAVSLTSHVGSARELPGRTGFAHLFEHLLFLESENLGKGGLDQLSARIGGSGANGFTSRDITAYFQTVPNDALEKMLWAEADKLGWFINTVTEPVLAKEKQVVKNEKRQSYDNRPYGHTQYVISKNLYPQDHPYNWQVIGSLDDLQAATLDDVKQFFKRWYVPNNVTLVVSGDFDTAQAKQWVNKYFDEIPRGEAVTPLPKTPVVLTETKKRIHEDNFAKLPELTLAWPTIPRGHKDSYALNMLVELLSEGKRAPFNKVLVDDKALTSDVSAYHYQAELAGQLMMSVRAFNDIDLDVVEKAINEAFTKFEQDGFSTDDLNRIKASMETSYYQGLTSVLGKAFRLADLNVFFDDPNRINQIVAEMQSVTADDINRVYNTYVKGQHFVATSFVPRGKPDLGLSGSIVAQVVEEKIVEGAEQNVDPSQQASYERTPSTFDRSIEPPYGESPQLTPPAVWRDSMTNGIQVLGIQSNEVPLVSVNFTMDGGLLFEKASESGLVNVTARLLNRGTRSKTPEQLEEAINQLGASINIRLVNTSIEVNVDTLARNYAATMALVTEMLLEPRWDDAELALVKQEVISDIQQSEASPIMLANMAFAKQAYPASHPLSRPSQGTEESVTALTMVQLKSYYENYVVPNMTSVHVVGDVSKDAVMQSLANIEKKWESRALTLPELPAPIEIKTSQLYFYDVPGAKQSVLEIGHVSMNATSDDFFVANVANYSLGGGGFASQLMQQLRETKGYTYGIRSRFYGGKHWGRYTISTSVRSNVTFESLQEIKHIVENYAANYTDRELATTQSYYVKSYAREFETMDAKIDMLQSISQLSYRSDYANQHIQQVQALTVDSVKQLATQFIKPQNMIYVVVGDAETQLEKLSRLGLGEPIKLN</sequence>
<dbReference type="Gene3D" id="3.30.830.10">
    <property type="entry name" value="Metalloenzyme, LuxS/M16 peptidase-like"/>
    <property type="match status" value="4"/>
</dbReference>
<reference evidence="5 6" key="1">
    <citation type="submission" date="2018-11" db="EMBL/GenBank/DDBJ databases">
        <authorList>
            <person name="Ye M.-Q."/>
            <person name="Du Z.-J."/>
        </authorList>
    </citation>
    <scope>NUCLEOTIDE SEQUENCE [LARGE SCALE GENOMIC DNA]</scope>
    <source>
        <strain evidence="5 6">U0105</strain>
    </source>
</reference>
<feature type="domain" description="Peptidase M16 N-terminal" evidence="3">
    <location>
        <begin position="60"/>
        <end position="181"/>
    </location>
</feature>
<dbReference type="Proteomes" id="UP000275281">
    <property type="component" value="Unassembled WGS sequence"/>
</dbReference>
<feature type="region of interest" description="Disordered" evidence="2">
    <location>
        <begin position="485"/>
        <end position="517"/>
    </location>
</feature>
<dbReference type="InterPro" id="IPR011765">
    <property type="entry name" value="Pept_M16_N"/>
</dbReference>
<evidence type="ECO:0000256" key="1">
    <source>
        <dbReference type="ARBA" id="ARBA00007261"/>
    </source>
</evidence>
<feature type="domain" description="Peptidase M16 C-terminal" evidence="4">
    <location>
        <begin position="214"/>
        <end position="391"/>
    </location>
</feature>
<comment type="caution">
    <text evidence="5">The sequence shown here is derived from an EMBL/GenBank/DDBJ whole genome shotgun (WGS) entry which is preliminary data.</text>
</comment>
<dbReference type="Pfam" id="PF05193">
    <property type="entry name" value="Peptidase_M16_C"/>
    <property type="match status" value="2"/>
</dbReference>
<keyword evidence="6" id="KW-1185">Reference proteome</keyword>
<comment type="similarity">
    <text evidence="1">Belongs to the peptidase M16 family.</text>
</comment>
<dbReference type="InterPro" id="IPR007863">
    <property type="entry name" value="Peptidase_M16_C"/>
</dbReference>
<proteinExistence type="inferred from homology"/>
<dbReference type="AlphaFoldDB" id="A0A3N5XZR5"/>
<feature type="compositionally biased region" description="Polar residues" evidence="2">
    <location>
        <begin position="487"/>
        <end position="503"/>
    </location>
</feature>
<evidence type="ECO:0000259" key="3">
    <source>
        <dbReference type="Pfam" id="PF00675"/>
    </source>
</evidence>
<protein>
    <submittedName>
        <fullName evidence="5">Insulinase family protein</fullName>
    </submittedName>
</protein>
<name>A0A3N5XZR5_9ALTE</name>
<dbReference type="Pfam" id="PF00675">
    <property type="entry name" value="Peptidase_M16"/>
    <property type="match status" value="2"/>
</dbReference>
<dbReference type="EMBL" id="RPOK01000003">
    <property type="protein sequence ID" value="RPJ66652.1"/>
    <property type="molecule type" value="Genomic_DNA"/>
</dbReference>
<evidence type="ECO:0000313" key="6">
    <source>
        <dbReference type="Proteomes" id="UP000275281"/>
    </source>
</evidence>
<dbReference type="PANTHER" id="PTHR11851">
    <property type="entry name" value="METALLOPROTEASE"/>
    <property type="match status" value="1"/>
</dbReference>
<accession>A0A3N5XZR5</accession>
<dbReference type="InterPro" id="IPR050361">
    <property type="entry name" value="MPP/UQCRC_Complex"/>
</dbReference>
<gene>
    <name evidence="5" type="ORF">DRW07_11270</name>
</gene>
<feature type="domain" description="Peptidase M16 C-terminal" evidence="4">
    <location>
        <begin position="687"/>
        <end position="860"/>
    </location>
</feature>
<organism evidence="5 6">
    <name type="scientific">Alteromonas sediminis</name>
    <dbReference type="NCBI Taxonomy" id="2259342"/>
    <lineage>
        <taxon>Bacteria</taxon>
        <taxon>Pseudomonadati</taxon>
        <taxon>Pseudomonadota</taxon>
        <taxon>Gammaproteobacteria</taxon>
        <taxon>Alteromonadales</taxon>
        <taxon>Alteromonadaceae</taxon>
        <taxon>Alteromonas/Salinimonas group</taxon>
        <taxon>Alteromonas</taxon>
    </lineage>
</organism>
<evidence type="ECO:0000313" key="5">
    <source>
        <dbReference type="EMBL" id="RPJ66652.1"/>
    </source>
</evidence>
<evidence type="ECO:0000259" key="4">
    <source>
        <dbReference type="Pfam" id="PF05193"/>
    </source>
</evidence>
<dbReference type="PANTHER" id="PTHR11851:SF49">
    <property type="entry name" value="MITOCHONDRIAL-PROCESSING PEPTIDASE SUBUNIT ALPHA"/>
    <property type="match status" value="1"/>
</dbReference>
<dbReference type="GO" id="GO:0046872">
    <property type="term" value="F:metal ion binding"/>
    <property type="evidence" value="ECO:0007669"/>
    <property type="project" value="InterPro"/>
</dbReference>
<dbReference type="SUPFAM" id="SSF63411">
    <property type="entry name" value="LuxS/MPP-like metallohydrolase"/>
    <property type="match status" value="4"/>
</dbReference>
<dbReference type="RefSeq" id="WP_124028009.1">
    <property type="nucleotide sequence ID" value="NZ_JBHRSN010000006.1"/>
</dbReference>
<evidence type="ECO:0000256" key="2">
    <source>
        <dbReference type="SAM" id="MobiDB-lite"/>
    </source>
</evidence>
<feature type="domain" description="Peptidase M16 N-terminal" evidence="3">
    <location>
        <begin position="537"/>
        <end position="666"/>
    </location>
</feature>
<dbReference type="OrthoDB" id="9811314at2"/>
<dbReference type="InterPro" id="IPR011249">
    <property type="entry name" value="Metalloenz_LuxS/M16"/>
</dbReference>